<evidence type="ECO:0000256" key="11">
    <source>
        <dbReference type="ARBA" id="ARBA00023136"/>
    </source>
</evidence>
<dbReference type="PANTHER" id="PTHR13890">
    <property type="entry name" value="RNA SPLICING PROTEIN MRS2, MITOCHONDRIAL"/>
    <property type="match status" value="1"/>
</dbReference>
<dbReference type="PANTHER" id="PTHR13890:SF0">
    <property type="entry name" value="MAGNESIUM TRANSPORTER MRS2 HOMOLOG, MITOCHONDRIAL"/>
    <property type="match status" value="1"/>
</dbReference>
<feature type="transmembrane region" description="Helical" evidence="14">
    <location>
        <begin position="426"/>
        <end position="446"/>
    </location>
</feature>
<keyword evidence="6 14" id="KW-0460">Magnesium</keyword>
<dbReference type="AlphaFoldDB" id="U4L6L6"/>
<evidence type="ECO:0000313" key="15">
    <source>
        <dbReference type="EMBL" id="CCX08235.1"/>
    </source>
</evidence>
<comment type="subcellular location">
    <subcellularLocation>
        <location evidence="1 14">Mitochondrion inner membrane</location>
        <topology evidence="1 14">Multi-pass membrane protein</topology>
    </subcellularLocation>
</comment>
<feature type="transmembrane region" description="Helical" evidence="14">
    <location>
        <begin position="395"/>
        <end position="414"/>
    </location>
</feature>
<dbReference type="GO" id="GO:0045016">
    <property type="term" value="P:mitochondrial magnesium ion transmembrane transport"/>
    <property type="evidence" value="ECO:0007669"/>
    <property type="project" value="UniProtKB-ARBA"/>
</dbReference>
<keyword evidence="4 14" id="KW-0812">Transmembrane</keyword>
<keyword evidence="9 14" id="KW-0406">Ion transport</keyword>
<evidence type="ECO:0000256" key="5">
    <source>
        <dbReference type="ARBA" id="ARBA00022792"/>
    </source>
</evidence>
<dbReference type="InterPro" id="IPR039204">
    <property type="entry name" value="MRS2-like"/>
</dbReference>
<dbReference type="OrthoDB" id="10251508at2759"/>
<comment type="function">
    <text evidence="12">High-conductance magnesium-selective channel that mediates the influx of magnesium into the mitochondrial matrix. Essential for the splicing of mRNA group II introns in mitochondria by affecting mitochondrial magnesium concentrations, which are critical for group II intron splicing. It also suppresses a variety of mitochondrial intron mutations and its absence may disturb the assembly of mitochondrial membrane complexes.</text>
</comment>
<comment type="similarity">
    <text evidence="2 14">Belongs to the CorA metal ion transporter (MIT) (TC 1.A.35) family.</text>
</comment>
<dbReference type="OMA" id="MIPIRSS"/>
<dbReference type="FunFam" id="1.20.58.340:FF:000005">
    <property type="entry name" value="Inner membrane magnesium transporter MRS2"/>
    <property type="match status" value="1"/>
</dbReference>
<keyword evidence="7" id="KW-0809">Transit peptide</keyword>
<evidence type="ECO:0000256" key="8">
    <source>
        <dbReference type="ARBA" id="ARBA00022989"/>
    </source>
</evidence>
<dbReference type="eggNOG" id="KOG2662">
    <property type="taxonomic scope" value="Eukaryota"/>
</dbReference>
<evidence type="ECO:0000256" key="6">
    <source>
        <dbReference type="ARBA" id="ARBA00022842"/>
    </source>
</evidence>
<keyword evidence="11 14" id="KW-0472">Membrane</keyword>
<dbReference type="GO" id="GO:0015095">
    <property type="term" value="F:magnesium ion transmembrane transporter activity"/>
    <property type="evidence" value="ECO:0007669"/>
    <property type="project" value="TreeGrafter"/>
</dbReference>
<evidence type="ECO:0000256" key="9">
    <source>
        <dbReference type="ARBA" id="ARBA00023065"/>
    </source>
</evidence>
<reference evidence="15 16" key="1">
    <citation type="journal article" date="2013" name="PLoS Genet.">
        <title>The genome and development-dependent transcriptomes of Pyronema confluens: a window into fungal evolution.</title>
        <authorList>
            <person name="Traeger S."/>
            <person name="Altegoer F."/>
            <person name="Freitag M."/>
            <person name="Gabaldon T."/>
            <person name="Kempken F."/>
            <person name="Kumar A."/>
            <person name="Marcet-Houben M."/>
            <person name="Poggeler S."/>
            <person name="Stajich J.E."/>
            <person name="Nowrousian M."/>
        </authorList>
    </citation>
    <scope>NUCLEOTIDE SEQUENCE [LARGE SCALE GENOMIC DNA]</scope>
    <source>
        <strain evidence="16">CBS 100304</strain>
        <tissue evidence="15">Vegetative mycelium</tissue>
    </source>
</reference>
<keyword evidence="5 14" id="KW-0999">Mitochondrion inner membrane</keyword>
<dbReference type="Gene3D" id="2.40.128.330">
    <property type="match status" value="1"/>
</dbReference>
<organism evidence="15 16">
    <name type="scientific">Pyronema omphalodes (strain CBS 100304)</name>
    <name type="common">Pyronema confluens</name>
    <dbReference type="NCBI Taxonomy" id="1076935"/>
    <lineage>
        <taxon>Eukaryota</taxon>
        <taxon>Fungi</taxon>
        <taxon>Dikarya</taxon>
        <taxon>Ascomycota</taxon>
        <taxon>Pezizomycotina</taxon>
        <taxon>Pezizomycetes</taxon>
        <taxon>Pezizales</taxon>
        <taxon>Pyronemataceae</taxon>
        <taxon>Pyronema</taxon>
    </lineage>
</organism>
<proteinExistence type="inferred from homology"/>
<evidence type="ECO:0000256" key="12">
    <source>
        <dbReference type="ARBA" id="ARBA00046105"/>
    </source>
</evidence>
<dbReference type="Gene3D" id="1.20.58.340">
    <property type="entry name" value="Magnesium transport protein CorA, transmembrane region"/>
    <property type="match status" value="1"/>
</dbReference>
<keyword evidence="16" id="KW-1185">Reference proteome</keyword>
<evidence type="ECO:0000313" key="16">
    <source>
        <dbReference type="Proteomes" id="UP000018144"/>
    </source>
</evidence>
<evidence type="ECO:0000256" key="10">
    <source>
        <dbReference type="ARBA" id="ARBA00023128"/>
    </source>
</evidence>
<evidence type="ECO:0000256" key="13">
    <source>
        <dbReference type="ARBA" id="ARBA00046701"/>
    </source>
</evidence>
<keyword evidence="3 14" id="KW-0813">Transport</keyword>
<keyword evidence="8 14" id="KW-1133">Transmembrane helix</keyword>
<evidence type="ECO:0000256" key="2">
    <source>
        <dbReference type="ARBA" id="ARBA00009765"/>
    </source>
</evidence>
<dbReference type="GO" id="GO:0005743">
    <property type="term" value="C:mitochondrial inner membrane"/>
    <property type="evidence" value="ECO:0007669"/>
    <property type="project" value="UniProtKB-SubCell"/>
</dbReference>
<evidence type="ECO:0000256" key="7">
    <source>
        <dbReference type="ARBA" id="ARBA00022946"/>
    </source>
</evidence>
<sequence>MRTRLAPSACRLTSTSFLRSFVGPSYNNFTYTSARRLGTTSSKTSGLLTTHQRNAAVDFLLPGGGTSSHAAHFRNPHHQQKRSVSNLSSGNWMRNLLKGKTKEIPVRDETTSSRYLDASPEDAILRHSLRQKSANDEYLRCTEFDREGNVTVVSGEFKKTELCTKHGLLPRDLRKIWVPSTIVPHILVRKNSILVNLLHIRALIKADTVLLFDIYGSNDSYTQSVFMYDLEGKLRQGSKAMGGLPYEMRALEAILISVTAALEAEMRVLQDLVVNLLTQLEEDIDRDQLRQLLIYSKKLSTFEQKAKLIRNAIEEILEADDDLADMYLTEKLQGVERPMEEHTEVEMLLESYHKICDEIVQISSNLVSSIRNTEDIVNIILDANRNSLMLLDLKFSIGTLGIGSGTFIAGLYGMNLKNFVEESDVAFVGVSAWAFVFSAIICAYGLHKLRRTQRLSMWGESGSDGKKGWLSVGGGAKGKAKPKLPAGLEAQQGSWPQGVPIQGDGGLVVIKKSP</sequence>
<comment type="subunit">
    <text evidence="13">Homopentamer. Forms homooligomers. Interacts with MFM1.</text>
</comment>
<dbReference type="STRING" id="1076935.U4L6L6"/>
<evidence type="ECO:0000256" key="1">
    <source>
        <dbReference type="ARBA" id="ARBA00004448"/>
    </source>
</evidence>
<dbReference type="EMBL" id="HF935400">
    <property type="protein sequence ID" value="CCX08235.1"/>
    <property type="molecule type" value="Genomic_DNA"/>
</dbReference>
<dbReference type="FunFam" id="2.40.128.330:FF:000002">
    <property type="entry name" value="Inner membrane magnesium transporter mrs2"/>
    <property type="match status" value="1"/>
</dbReference>
<evidence type="ECO:0000256" key="3">
    <source>
        <dbReference type="ARBA" id="ARBA00022448"/>
    </source>
</evidence>
<dbReference type="Proteomes" id="UP000018144">
    <property type="component" value="Unassembled WGS sequence"/>
</dbReference>
<accession>U4L6L6</accession>
<gene>
    <name evidence="15" type="ORF">PCON_07824</name>
</gene>
<dbReference type="Pfam" id="PF22099">
    <property type="entry name" value="MRS2-like"/>
    <property type="match status" value="1"/>
</dbReference>
<evidence type="ECO:0000256" key="4">
    <source>
        <dbReference type="ARBA" id="ARBA00022692"/>
    </source>
</evidence>
<evidence type="ECO:0000256" key="14">
    <source>
        <dbReference type="RuleBase" id="RU366042"/>
    </source>
</evidence>
<name>U4L6L6_PYROM</name>
<dbReference type="CDD" id="cd12823">
    <property type="entry name" value="Mrs2_Mfm1p-like"/>
    <property type="match status" value="1"/>
</dbReference>
<keyword evidence="10" id="KW-0496">Mitochondrion</keyword>
<protein>
    <recommendedName>
        <fullName evidence="14">Magnesium transporter</fullName>
    </recommendedName>
</protein>